<organism evidence="2 3">
    <name type="scientific">Leeuwenhoekiella aestuarii</name>
    <dbReference type="NCBI Taxonomy" id="2249426"/>
    <lineage>
        <taxon>Bacteria</taxon>
        <taxon>Pseudomonadati</taxon>
        <taxon>Bacteroidota</taxon>
        <taxon>Flavobacteriia</taxon>
        <taxon>Flavobacteriales</taxon>
        <taxon>Flavobacteriaceae</taxon>
        <taxon>Leeuwenhoekiella</taxon>
    </lineage>
</organism>
<feature type="domain" description="HTH cro/C1-type" evidence="1">
    <location>
        <begin position="6"/>
        <end position="60"/>
    </location>
</feature>
<dbReference type="AlphaFoldDB" id="A0A4Q0NUU4"/>
<name>A0A4Q0NUU4_9FLAO</name>
<dbReference type="RefSeq" id="WP_236638838.1">
    <property type="nucleotide sequence ID" value="NZ_QOVI01000004.1"/>
</dbReference>
<proteinExistence type="predicted"/>
<dbReference type="InterPro" id="IPR010982">
    <property type="entry name" value="Lambda_DNA-bd_dom_sf"/>
</dbReference>
<reference evidence="2 3" key="1">
    <citation type="submission" date="2018-07" db="EMBL/GenBank/DDBJ databases">
        <title>Leeuwenhoekiella genomics.</title>
        <authorList>
            <person name="Tahon G."/>
            <person name="Willems A."/>
        </authorList>
    </citation>
    <scope>NUCLEOTIDE SEQUENCE [LARGE SCALE GENOMIC DNA]</scope>
    <source>
        <strain evidence="2 3">R-50232</strain>
    </source>
</reference>
<evidence type="ECO:0000259" key="1">
    <source>
        <dbReference type="PROSITE" id="PS50943"/>
    </source>
</evidence>
<dbReference type="SUPFAM" id="SSF47413">
    <property type="entry name" value="lambda repressor-like DNA-binding domains"/>
    <property type="match status" value="1"/>
</dbReference>
<gene>
    <name evidence="2" type="ORF">DSM04_10488</name>
</gene>
<protein>
    <submittedName>
        <fullName evidence="2">DNA-binding XRE family transcriptional regulator</fullName>
    </submittedName>
</protein>
<dbReference type="SMART" id="SM00530">
    <property type="entry name" value="HTH_XRE"/>
    <property type="match status" value="1"/>
</dbReference>
<keyword evidence="2" id="KW-0238">DNA-binding</keyword>
<dbReference type="CDD" id="cd00093">
    <property type="entry name" value="HTH_XRE"/>
    <property type="match status" value="1"/>
</dbReference>
<evidence type="ECO:0000313" key="3">
    <source>
        <dbReference type="Proteomes" id="UP000289821"/>
    </source>
</evidence>
<dbReference type="Gene3D" id="1.10.260.40">
    <property type="entry name" value="lambda repressor-like DNA-binding domains"/>
    <property type="match status" value="1"/>
</dbReference>
<dbReference type="Pfam" id="PF01381">
    <property type="entry name" value="HTH_3"/>
    <property type="match status" value="1"/>
</dbReference>
<dbReference type="InterPro" id="IPR001387">
    <property type="entry name" value="Cro/C1-type_HTH"/>
</dbReference>
<sequence>MQILRIKELLNEQSINARDLAKALEVSPVSIYNIVNGESFPRPNLLQQIAEVLDVDIRQLFHSTKPVGGAEGVLNGFVEFQGKVYRINSLKDLEELNKLVNQ</sequence>
<dbReference type="PROSITE" id="PS50943">
    <property type="entry name" value="HTH_CROC1"/>
    <property type="match status" value="1"/>
</dbReference>
<evidence type="ECO:0000313" key="2">
    <source>
        <dbReference type="EMBL" id="RXG13984.1"/>
    </source>
</evidence>
<comment type="caution">
    <text evidence="2">The sequence shown here is derived from an EMBL/GenBank/DDBJ whole genome shotgun (WGS) entry which is preliminary data.</text>
</comment>
<dbReference type="GO" id="GO:0003677">
    <property type="term" value="F:DNA binding"/>
    <property type="evidence" value="ECO:0007669"/>
    <property type="project" value="UniProtKB-KW"/>
</dbReference>
<accession>A0A4Q0NUU4</accession>
<dbReference type="Proteomes" id="UP000289821">
    <property type="component" value="Unassembled WGS sequence"/>
</dbReference>
<dbReference type="EMBL" id="QOVI01000004">
    <property type="protein sequence ID" value="RXG13984.1"/>
    <property type="molecule type" value="Genomic_DNA"/>
</dbReference>
<keyword evidence="3" id="KW-1185">Reference proteome</keyword>